<keyword evidence="1" id="KW-0812">Transmembrane</keyword>
<accession>A0A6A3BNF1</accession>
<keyword evidence="1" id="KW-1133">Transmembrane helix</keyword>
<keyword evidence="4" id="KW-1185">Reference proteome</keyword>
<proteinExistence type="predicted"/>
<evidence type="ECO:0000313" key="4">
    <source>
        <dbReference type="Proteomes" id="UP000436088"/>
    </source>
</evidence>
<dbReference type="EMBL" id="VEPZ02000824">
    <property type="protein sequence ID" value="KAE8717411.1"/>
    <property type="molecule type" value="Genomic_DNA"/>
</dbReference>
<evidence type="ECO:0000313" key="3">
    <source>
        <dbReference type="EMBL" id="KAE8717411.1"/>
    </source>
</evidence>
<evidence type="ECO:0000256" key="1">
    <source>
        <dbReference type="SAM" id="Phobius"/>
    </source>
</evidence>
<feature type="domain" description="Translocase of chloroplast 159/132 membrane anchor" evidence="2">
    <location>
        <begin position="1"/>
        <end position="125"/>
    </location>
</feature>
<name>A0A6A3BNF1_HIBSY</name>
<dbReference type="Proteomes" id="UP000436088">
    <property type="component" value="Unassembled WGS sequence"/>
</dbReference>
<gene>
    <name evidence="3" type="ORF">F3Y22_tig00110045pilonHSYRG00009</name>
</gene>
<dbReference type="Pfam" id="PF11886">
    <property type="entry name" value="TOC159_MAD"/>
    <property type="match status" value="1"/>
</dbReference>
<keyword evidence="1" id="KW-0472">Membrane</keyword>
<evidence type="ECO:0000259" key="2">
    <source>
        <dbReference type="Pfam" id="PF11886"/>
    </source>
</evidence>
<sequence>MATGLKIEDHIAVGKRLLLVGSAGAMSSQGNTAYGANVEIRLKDEDFPVEQNQSSFGLSLVKWKRDMGLMVNLQSQFSIGRGSSMVVHFGLNNKRSGQISIKTSRSDQLHIALVSLIPIAASIIQMGLSWL</sequence>
<organism evidence="3 4">
    <name type="scientific">Hibiscus syriacus</name>
    <name type="common">Rose of Sharon</name>
    <dbReference type="NCBI Taxonomy" id="106335"/>
    <lineage>
        <taxon>Eukaryota</taxon>
        <taxon>Viridiplantae</taxon>
        <taxon>Streptophyta</taxon>
        <taxon>Embryophyta</taxon>
        <taxon>Tracheophyta</taxon>
        <taxon>Spermatophyta</taxon>
        <taxon>Magnoliopsida</taxon>
        <taxon>eudicotyledons</taxon>
        <taxon>Gunneridae</taxon>
        <taxon>Pentapetalae</taxon>
        <taxon>rosids</taxon>
        <taxon>malvids</taxon>
        <taxon>Malvales</taxon>
        <taxon>Malvaceae</taxon>
        <taxon>Malvoideae</taxon>
        <taxon>Hibiscus</taxon>
    </lineage>
</organism>
<dbReference type="AlphaFoldDB" id="A0A6A3BNF1"/>
<reference evidence="3" key="1">
    <citation type="submission" date="2019-09" db="EMBL/GenBank/DDBJ databases">
        <title>Draft genome information of white flower Hibiscus syriacus.</title>
        <authorList>
            <person name="Kim Y.-M."/>
        </authorList>
    </citation>
    <scope>NUCLEOTIDE SEQUENCE [LARGE SCALE GENOMIC DNA]</scope>
    <source>
        <strain evidence="3">YM2019G1</strain>
    </source>
</reference>
<dbReference type="InterPro" id="IPR024283">
    <property type="entry name" value="TOC159_MAD"/>
</dbReference>
<protein>
    <recommendedName>
        <fullName evidence="2">Translocase of chloroplast 159/132 membrane anchor domain-containing protein</fullName>
    </recommendedName>
</protein>
<comment type="caution">
    <text evidence="3">The sequence shown here is derived from an EMBL/GenBank/DDBJ whole genome shotgun (WGS) entry which is preliminary data.</text>
</comment>
<feature type="transmembrane region" description="Helical" evidence="1">
    <location>
        <begin position="109"/>
        <end position="128"/>
    </location>
</feature>